<evidence type="ECO:0000256" key="4">
    <source>
        <dbReference type="ARBA" id="ARBA00022679"/>
    </source>
</evidence>
<dbReference type="FunFam" id="3.40.50.150:FF:000041">
    <property type="entry name" value="Ribosomal RNA small subunit methyltransferase G"/>
    <property type="match status" value="1"/>
</dbReference>
<dbReference type="NCBIfam" id="TIGR00138">
    <property type="entry name" value="rsmG_gidB"/>
    <property type="match status" value="1"/>
</dbReference>
<name>A0A1M6HYQ3_9FIRM</name>
<dbReference type="InterPro" id="IPR003682">
    <property type="entry name" value="rRNA_ssu_MeTfrase_G"/>
</dbReference>
<comment type="function">
    <text evidence="6">Specifically methylates the N7 position of a guanine in 16S rRNA.</text>
</comment>
<feature type="binding site" evidence="6">
    <location>
        <position position="148"/>
    </location>
    <ligand>
        <name>S-adenosyl-L-methionine</name>
        <dbReference type="ChEBI" id="CHEBI:59789"/>
    </ligand>
</feature>
<comment type="similarity">
    <text evidence="6">Belongs to the methyltransferase superfamily. RNA methyltransferase RsmG family.</text>
</comment>
<sequence>MNNVDMLRNGFKELDIDINEEKLSRLLEFKDILLEWNEKINLTSITDEEEIFIKHFMDSATCLSTGLIKSGDKIIDIGTGAGFPGLVLKILKEDVNMTLLDSLNKRIIYLKEATDKLALDKVELIHGRAEEYGAKKGYREEFDIAVSRAVAPLNVLLEYCMPFVKLGGYFICQKGPSYQEELQDGRKAMEILGGELDKVEEHLLPFSDIRHYIIIIKKVRNTPTKYPRKPGKPSSNPLK</sequence>
<dbReference type="SUPFAM" id="SSF53335">
    <property type="entry name" value="S-adenosyl-L-methionine-dependent methyltransferases"/>
    <property type="match status" value="1"/>
</dbReference>
<dbReference type="AlphaFoldDB" id="A0A1M6HYQ3"/>
<dbReference type="Pfam" id="PF02527">
    <property type="entry name" value="GidB"/>
    <property type="match status" value="1"/>
</dbReference>
<keyword evidence="8" id="KW-1185">Reference proteome</keyword>
<comment type="caution">
    <text evidence="6">Lacks conserved residue(s) required for the propagation of feature annotation.</text>
</comment>
<feature type="binding site" evidence="6">
    <location>
        <position position="78"/>
    </location>
    <ligand>
        <name>S-adenosyl-L-methionine</name>
        <dbReference type="ChEBI" id="CHEBI:59789"/>
    </ligand>
</feature>
<dbReference type="PANTHER" id="PTHR31760">
    <property type="entry name" value="S-ADENOSYL-L-METHIONINE-DEPENDENT METHYLTRANSFERASES SUPERFAMILY PROTEIN"/>
    <property type="match status" value="1"/>
</dbReference>
<evidence type="ECO:0000313" key="8">
    <source>
        <dbReference type="Proteomes" id="UP000184442"/>
    </source>
</evidence>
<protein>
    <recommendedName>
        <fullName evidence="6">Ribosomal RNA small subunit methyltransferase G</fullName>
        <ecNumber evidence="6">2.1.1.-</ecNumber>
    </recommendedName>
    <alternativeName>
        <fullName evidence="6">16S rRNA 7-methylguanosine methyltransferase</fullName>
        <shortName evidence="6">16S rRNA m7G methyltransferase</shortName>
    </alternativeName>
</protein>
<dbReference type="PANTHER" id="PTHR31760:SF0">
    <property type="entry name" value="S-ADENOSYL-L-METHIONINE-DEPENDENT METHYLTRANSFERASES SUPERFAMILY PROTEIN"/>
    <property type="match status" value="1"/>
</dbReference>
<dbReference type="STRING" id="1122184.SAMN02745176_02998"/>
<feature type="binding site" evidence="6">
    <location>
        <position position="83"/>
    </location>
    <ligand>
        <name>S-adenosyl-L-methionine</name>
        <dbReference type="ChEBI" id="CHEBI:59789"/>
    </ligand>
</feature>
<accession>A0A1M6HYQ3</accession>
<feature type="binding site" evidence="6">
    <location>
        <begin position="129"/>
        <end position="130"/>
    </location>
    <ligand>
        <name>S-adenosyl-L-methionine</name>
        <dbReference type="ChEBI" id="CHEBI:59789"/>
    </ligand>
</feature>
<gene>
    <name evidence="6" type="primary">rsmG</name>
    <name evidence="7" type="ORF">SAMN02745176_02998</name>
</gene>
<keyword evidence="4 6" id="KW-0808">Transferase</keyword>
<evidence type="ECO:0000256" key="6">
    <source>
        <dbReference type="HAMAP-Rule" id="MF_00074"/>
    </source>
</evidence>
<dbReference type="OrthoDB" id="9808773at2"/>
<keyword evidence="1 6" id="KW-0963">Cytoplasm</keyword>
<dbReference type="Proteomes" id="UP000184442">
    <property type="component" value="Unassembled WGS sequence"/>
</dbReference>
<dbReference type="InterPro" id="IPR029063">
    <property type="entry name" value="SAM-dependent_MTases_sf"/>
</dbReference>
<evidence type="ECO:0000256" key="3">
    <source>
        <dbReference type="ARBA" id="ARBA00022603"/>
    </source>
</evidence>
<dbReference type="EMBL" id="FQZS01000025">
    <property type="protein sequence ID" value="SHJ27360.1"/>
    <property type="molecule type" value="Genomic_DNA"/>
</dbReference>
<dbReference type="HAMAP" id="MF_00074">
    <property type="entry name" value="16SrRNA_methyltr_G"/>
    <property type="match status" value="1"/>
</dbReference>
<evidence type="ECO:0000256" key="1">
    <source>
        <dbReference type="ARBA" id="ARBA00022490"/>
    </source>
</evidence>
<comment type="subcellular location">
    <subcellularLocation>
        <location evidence="6">Cytoplasm</location>
    </subcellularLocation>
</comment>
<evidence type="ECO:0000313" key="7">
    <source>
        <dbReference type="EMBL" id="SHJ27360.1"/>
    </source>
</evidence>
<keyword evidence="5 6" id="KW-0949">S-adenosyl-L-methionine</keyword>
<organism evidence="7 8">
    <name type="scientific">Lutispora thermophila DSM 19022</name>
    <dbReference type="NCBI Taxonomy" id="1122184"/>
    <lineage>
        <taxon>Bacteria</taxon>
        <taxon>Bacillati</taxon>
        <taxon>Bacillota</taxon>
        <taxon>Clostridia</taxon>
        <taxon>Lutisporales</taxon>
        <taxon>Lutisporaceae</taxon>
        <taxon>Lutispora</taxon>
    </lineage>
</organism>
<evidence type="ECO:0000256" key="5">
    <source>
        <dbReference type="ARBA" id="ARBA00022691"/>
    </source>
</evidence>
<dbReference type="GO" id="GO:0070043">
    <property type="term" value="F:rRNA (guanine-N7-)-methyltransferase activity"/>
    <property type="evidence" value="ECO:0007669"/>
    <property type="project" value="UniProtKB-UniRule"/>
</dbReference>
<dbReference type="PIRSF" id="PIRSF003078">
    <property type="entry name" value="GidB"/>
    <property type="match status" value="1"/>
</dbReference>
<dbReference type="CDD" id="cd02440">
    <property type="entry name" value="AdoMet_MTases"/>
    <property type="match status" value="1"/>
</dbReference>
<proteinExistence type="inferred from homology"/>
<dbReference type="RefSeq" id="WP_073027105.1">
    <property type="nucleotide sequence ID" value="NZ_FQZS01000025.1"/>
</dbReference>
<keyword evidence="2 6" id="KW-0698">rRNA processing</keyword>
<reference evidence="7 8" key="1">
    <citation type="submission" date="2016-11" db="EMBL/GenBank/DDBJ databases">
        <authorList>
            <person name="Jaros S."/>
            <person name="Januszkiewicz K."/>
            <person name="Wedrychowicz H."/>
        </authorList>
    </citation>
    <scope>NUCLEOTIDE SEQUENCE [LARGE SCALE GENOMIC DNA]</scope>
    <source>
        <strain evidence="7 8">DSM 19022</strain>
    </source>
</reference>
<dbReference type="Gene3D" id="3.40.50.150">
    <property type="entry name" value="Vaccinia Virus protein VP39"/>
    <property type="match status" value="1"/>
</dbReference>
<dbReference type="EC" id="2.1.1.-" evidence="6"/>
<dbReference type="GO" id="GO:0005829">
    <property type="term" value="C:cytosol"/>
    <property type="evidence" value="ECO:0007669"/>
    <property type="project" value="TreeGrafter"/>
</dbReference>
<keyword evidence="3 6" id="KW-0489">Methyltransferase</keyword>
<evidence type="ECO:0000256" key="2">
    <source>
        <dbReference type="ARBA" id="ARBA00022552"/>
    </source>
</evidence>